<keyword evidence="9 13" id="KW-0418">Kinase</keyword>
<dbReference type="PANTHER" id="PTHR42724:SF1">
    <property type="entry name" value="TETRAACYLDISACCHARIDE 4'-KINASE, MITOCHONDRIAL-RELATED"/>
    <property type="match status" value="1"/>
</dbReference>
<protein>
    <recommendedName>
        <fullName evidence="4 13">Tetraacyldisaccharide 4'-kinase</fullName>
        <ecNumber evidence="3 13">2.7.1.130</ecNumber>
    </recommendedName>
    <alternativeName>
        <fullName evidence="12 13">Lipid A 4'-kinase</fullName>
    </alternativeName>
</protein>
<dbReference type="HOGENOM" id="CLU_038816_6_0_10"/>
<comment type="catalytic activity">
    <reaction evidence="13">
        <text>a lipid A disaccharide + ATP = a lipid IVA + ADP + H(+)</text>
        <dbReference type="Rhea" id="RHEA:67840"/>
        <dbReference type="ChEBI" id="CHEBI:15378"/>
        <dbReference type="ChEBI" id="CHEBI:30616"/>
        <dbReference type="ChEBI" id="CHEBI:176343"/>
        <dbReference type="ChEBI" id="CHEBI:176425"/>
        <dbReference type="ChEBI" id="CHEBI:456216"/>
        <dbReference type="EC" id="2.7.1.130"/>
    </reaction>
</comment>
<keyword evidence="15" id="KW-1185">Reference proteome</keyword>
<keyword evidence="6 13" id="KW-0441">Lipid A biosynthesis</keyword>
<evidence type="ECO:0000256" key="6">
    <source>
        <dbReference type="ARBA" id="ARBA00022556"/>
    </source>
</evidence>
<dbReference type="GO" id="GO:0009244">
    <property type="term" value="P:lipopolysaccharide core region biosynthetic process"/>
    <property type="evidence" value="ECO:0007669"/>
    <property type="project" value="TreeGrafter"/>
</dbReference>
<organism evidence="14 15">
    <name type="scientific">Phocaeicola salanitronis (strain DSM 18170 / JCM 13657 / CCUG 60908 / BL78)</name>
    <name type="common">Bacteroides salanitronis</name>
    <dbReference type="NCBI Taxonomy" id="667015"/>
    <lineage>
        <taxon>Bacteria</taxon>
        <taxon>Pseudomonadati</taxon>
        <taxon>Bacteroidota</taxon>
        <taxon>Bacteroidia</taxon>
        <taxon>Bacteroidales</taxon>
        <taxon>Bacteroidaceae</taxon>
        <taxon>Phocaeicola</taxon>
    </lineage>
</organism>
<dbReference type="PANTHER" id="PTHR42724">
    <property type="entry name" value="TETRAACYLDISACCHARIDE 4'-KINASE"/>
    <property type="match status" value="1"/>
</dbReference>
<keyword evidence="10 13" id="KW-0067">ATP-binding</keyword>
<keyword evidence="11 13" id="KW-0443">Lipid metabolism</keyword>
<dbReference type="UniPathway" id="UPA00359">
    <property type="reaction ID" value="UER00482"/>
</dbReference>
<comment type="similarity">
    <text evidence="13">Belongs to the LpxK family.</text>
</comment>
<dbReference type="eggNOG" id="COG1663">
    <property type="taxonomic scope" value="Bacteria"/>
</dbReference>
<evidence type="ECO:0000256" key="3">
    <source>
        <dbReference type="ARBA" id="ARBA00012071"/>
    </source>
</evidence>
<keyword evidence="5 13" id="KW-0444">Lipid biosynthesis</keyword>
<dbReference type="InterPro" id="IPR027417">
    <property type="entry name" value="P-loop_NTPase"/>
</dbReference>
<keyword evidence="7 13" id="KW-0808">Transferase</keyword>
<evidence type="ECO:0000256" key="5">
    <source>
        <dbReference type="ARBA" id="ARBA00022516"/>
    </source>
</evidence>
<evidence type="ECO:0000256" key="4">
    <source>
        <dbReference type="ARBA" id="ARBA00016436"/>
    </source>
</evidence>
<evidence type="ECO:0000256" key="12">
    <source>
        <dbReference type="ARBA" id="ARBA00029757"/>
    </source>
</evidence>
<dbReference type="Pfam" id="PF02606">
    <property type="entry name" value="LpxK"/>
    <property type="match status" value="1"/>
</dbReference>
<evidence type="ECO:0000256" key="11">
    <source>
        <dbReference type="ARBA" id="ARBA00023098"/>
    </source>
</evidence>
<evidence type="ECO:0000256" key="10">
    <source>
        <dbReference type="ARBA" id="ARBA00022840"/>
    </source>
</evidence>
<dbReference type="GO" id="GO:0005886">
    <property type="term" value="C:plasma membrane"/>
    <property type="evidence" value="ECO:0007669"/>
    <property type="project" value="TreeGrafter"/>
</dbReference>
<evidence type="ECO:0000256" key="1">
    <source>
        <dbReference type="ARBA" id="ARBA00002274"/>
    </source>
</evidence>
<accession>F0QZ73</accession>
<dbReference type="NCBIfam" id="TIGR00682">
    <property type="entry name" value="lpxK"/>
    <property type="match status" value="1"/>
</dbReference>
<comment type="function">
    <text evidence="1 13">Transfers the gamma-phosphate of ATP to the 4'-position of a tetraacyldisaccharide 1-phosphate intermediate (termed DS-1-P) to form tetraacyldisaccharide 1,4'-bis-phosphate (lipid IVA).</text>
</comment>
<dbReference type="EC" id="2.7.1.130" evidence="3 13"/>
<dbReference type="InterPro" id="IPR003758">
    <property type="entry name" value="LpxK"/>
</dbReference>
<keyword evidence="8 13" id="KW-0547">Nucleotide-binding</keyword>
<evidence type="ECO:0000313" key="14">
    <source>
        <dbReference type="EMBL" id="ADY37120.1"/>
    </source>
</evidence>
<evidence type="ECO:0000256" key="9">
    <source>
        <dbReference type="ARBA" id="ARBA00022777"/>
    </source>
</evidence>
<dbReference type="SUPFAM" id="SSF52540">
    <property type="entry name" value="P-loop containing nucleoside triphosphate hydrolases"/>
    <property type="match status" value="1"/>
</dbReference>
<proteinExistence type="inferred from homology"/>
<evidence type="ECO:0000256" key="7">
    <source>
        <dbReference type="ARBA" id="ARBA00022679"/>
    </source>
</evidence>
<dbReference type="GO" id="GO:0009029">
    <property type="term" value="F:lipid-A 4'-kinase activity"/>
    <property type="evidence" value="ECO:0007669"/>
    <property type="project" value="UniProtKB-UniRule"/>
</dbReference>
<gene>
    <name evidence="13" type="primary">lpxK</name>
    <name evidence="14" type="ordered locus">Bacsa_2584</name>
</gene>
<name>F0QZ73_PHOSB</name>
<dbReference type="EMBL" id="CP002530">
    <property type="protein sequence ID" value="ADY37120.1"/>
    <property type="molecule type" value="Genomic_DNA"/>
</dbReference>
<dbReference type="AlphaFoldDB" id="F0QZ73"/>
<dbReference type="STRING" id="667015.Bacsa_2584"/>
<dbReference type="RefSeq" id="WP_013618494.1">
    <property type="nucleotide sequence ID" value="NC_015164.1"/>
</dbReference>
<evidence type="ECO:0000256" key="8">
    <source>
        <dbReference type="ARBA" id="ARBA00022741"/>
    </source>
</evidence>
<dbReference type="OrthoDB" id="9766423at2"/>
<dbReference type="GO" id="GO:0009245">
    <property type="term" value="P:lipid A biosynthetic process"/>
    <property type="evidence" value="ECO:0007669"/>
    <property type="project" value="UniProtKB-UniRule"/>
</dbReference>
<sequence>MGNDRGIYRSLLPVAWLYGAGVCLRNFLFDKGVLRQQAFSVPVICIGNLTVGGTGKTPHTEYLIRLLRPEYQVAVLSRGYKRKSRGFVLGNPETPIEEIGDEPYQMLHKFPDVYVAVDADRCEGIRRLTDGHTAPGTRVILLDDAFQHRYVKPGISILLTDYNRLMTRDSLLPAGRLREPVEGKRRADMILVTKCPHSLSRTEREALRQEIAPMQNQSLFFTALAYGRLQSLFVSSPERRLESLEADEHVLLLTGIASPAPLIGKLSEYTSHVMSLTFPDHHAFDANDLQRVKAAFETLPEGKRIIITTEKDAARLIGHPEIDASLAPFIYVLPIEVSFLDEEERTMFNQNIIAYVRKNTRNSSLSEG</sequence>
<reference evidence="14 15" key="1">
    <citation type="journal article" date="2011" name="Stand. Genomic Sci.">
        <title>Complete genome sequence of Bacteroides salanitronis type strain (BL78).</title>
        <authorList>
            <person name="Gronow S."/>
            <person name="Held B."/>
            <person name="Lucas S."/>
            <person name="Lapidus A."/>
            <person name="Del Rio T.G."/>
            <person name="Nolan M."/>
            <person name="Tice H."/>
            <person name="Deshpande S."/>
            <person name="Cheng J.F."/>
            <person name="Pitluck S."/>
            <person name="Liolios K."/>
            <person name="Pagani I."/>
            <person name="Ivanova N."/>
            <person name="Mavromatis K."/>
            <person name="Pati A."/>
            <person name="Tapia R."/>
            <person name="Han C."/>
            <person name="Goodwin L."/>
            <person name="Chen A."/>
            <person name="Palaniappan K."/>
            <person name="Land M."/>
            <person name="Hauser L."/>
            <person name="Chang Y.J."/>
            <person name="Jeffries C.D."/>
            <person name="Brambilla E.M."/>
            <person name="Rohde M."/>
            <person name="Goker M."/>
            <person name="Detter J.C."/>
            <person name="Woyke T."/>
            <person name="Bristow J."/>
            <person name="Markowitz V."/>
            <person name="Hugenholtz P."/>
            <person name="Kyrpides N.C."/>
            <person name="Klenk H.P."/>
            <person name="Eisen J.A."/>
        </authorList>
    </citation>
    <scope>NUCLEOTIDE SEQUENCE [LARGE SCALE GENOMIC DNA]</scope>
    <source>
        <strain evidence="14 15">DSM 18170</strain>
    </source>
</reference>
<evidence type="ECO:0000256" key="13">
    <source>
        <dbReference type="HAMAP-Rule" id="MF_00409"/>
    </source>
</evidence>
<feature type="binding site" evidence="13">
    <location>
        <begin position="50"/>
        <end position="57"/>
    </location>
    <ligand>
        <name>ATP</name>
        <dbReference type="ChEBI" id="CHEBI:30616"/>
    </ligand>
</feature>
<comment type="pathway">
    <text evidence="2 13">Glycolipid biosynthesis; lipid IV(A) biosynthesis; lipid IV(A) from (3R)-3-hydroxytetradecanoyl-[acyl-carrier-protein] and UDP-N-acetyl-alpha-D-glucosamine: step 6/6.</text>
</comment>
<dbReference type="Proteomes" id="UP000007486">
    <property type="component" value="Chromosome"/>
</dbReference>
<dbReference type="KEGG" id="bsa:Bacsa_2584"/>
<dbReference type="GO" id="GO:0005524">
    <property type="term" value="F:ATP binding"/>
    <property type="evidence" value="ECO:0007669"/>
    <property type="project" value="UniProtKB-UniRule"/>
</dbReference>
<dbReference type="HAMAP" id="MF_00409">
    <property type="entry name" value="LpxK"/>
    <property type="match status" value="1"/>
</dbReference>
<evidence type="ECO:0000256" key="2">
    <source>
        <dbReference type="ARBA" id="ARBA00004870"/>
    </source>
</evidence>
<evidence type="ECO:0000313" key="15">
    <source>
        <dbReference type="Proteomes" id="UP000007486"/>
    </source>
</evidence>